<keyword evidence="4" id="KW-0004">4Fe-4S</keyword>
<dbReference type="InterPro" id="IPR029039">
    <property type="entry name" value="Flavoprotein-like_sf"/>
</dbReference>
<dbReference type="PROSITE" id="PS00198">
    <property type="entry name" value="4FE4S_FER_1"/>
    <property type="match status" value="1"/>
</dbReference>
<dbReference type="Gene3D" id="3.30.70.20">
    <property type="match status" value="1"/>
</dbReference>
<comment type="caution">
    <text evidence="9">The sequence shown here is derived from an EMBL/GenBank/DDBJ whole genome shotgun (WGS) entry which is preliminary data.</text>
</comment>
<evidence type="ECO:0000256" key="6">
    <source>
        <dbReference type="ARBA" id="ARBA00023004"/>
    </source>
</evidence>
<evidence type="ECO:0000313" key="9">
    <source>
        <dbReference type="EMBL" id="HIR50752.1"/>
    </source>
</evidence>
<dbReference type="Gene3D" id="3.40.50.360">
    <property type="match status" value="1"/>
</dbReference>
<evidence type="ECO:0000256" key="7">
    <source>
        <dbReference type="ARBA" id="ARBA00023014"/>
    </source>
</evidence>
<dbReference type="PROSITE" id="PS51379">
    <property type="entry name" value="4FE4S_FER_2"/>
    <property type="match status" value="2"/>
</dbReference>
<dbReference type="PANTHER" id="PTHR24960:SF79">
    <property type="entry name" value="PHOTOSYSTEM I IRON-SULFUR CENTER"/>
    <property type="match status" value="1"/>
</dbReference>
<reference evidence="9" key="1">
    <citation type="submission" date="2020-10" db="EMBL/GenBank/DDBJ databases">
        <authorList>
            <person name="Gilroy R."/>
        </authorList>
    </citation>
    <scope>NUCLEOTIDE SEQUENCE</scope>
    <source>
        <strain evidence="9">ChiBcec15-4380</strain>
    </source>
</reference>
<keyword evidence="5" id="KW-0479">Metal-binding</keyword>
<organism evidence="9 10">
    <name type="scientific">Candidatus Avoscillospira avicola</name>
    <dbReference type="NCBI Taxonomy" id="2840706"/>
    <lineage>
        <taxon>Bacteria</taxon>
        <taxon>Bacillati</taxon>
        <taxon>Bacillota</taxon>
        <taxon>Clostridia</taxon>
        <taxon>Eubacteriales</taxon>
        <taxon>Oscillospiraceae</taxon>
        <taxon>Oscillospiraceae incertae sedis</taxon>
        <taxon>Candidatus Avoscillospira</taxon>
    </lineage>
</organism>
<dbReference type="InterPro" id="IPR017900">
    <property type="entry name" value="4Fe4S_Fe_S_CS"/>
</dbReference>
<reference evidence="9" key="2">
    <citation type="journal article" date="2021" name="PeerJ">
        <title>Extensive microbial diversity within the chicken gut microbiome revealed by metagenomics and culture.</title>
        <authorList>
            <person name="Gilroy R."/>
            <person name="Ravi A."/>
            <person name="Getino M."/>
            <person name="Pursley I."/>
            <person name="Horton D.L."/>
            <person name="Alikhan N.F."/>
            <person name="Baker D."/>
            <person name="Gharbi K."/>
            <person name="Hall N."/>
            <person name="Watson M."/>
            <person name="Adriaenssens E.M."/>
            <person name="Foster-Nyarko E."/>
            <person name="Jarju S."/>
            <person name="Secka A."/>
            <person name="Antonio M."/>
            <person name="Oren A."/>
            <person name="Chaudhuri R.R."/>
            <person name="La Ragione R."/>
            <person name="Hildebrand F."/>
            <person name="Pallen M.J."/>
        </authorList>
    </citation>
    <scope>NUCLEOTIDE SEQUENCE</scope>
    <source>
        <strain evidence="9">ChiBcec15-4380</strain>
    </source>
</reference>
<feature type="domain" description="4Fe-4S ferredoxin-type" evidence="8">
    <location>
        <begin position="177"/>
        <end position="202"/>
    </location>
</feature>
<comment type="function">
    <text evidence="2">Ferredoxins are iron-sulfur proteins that transfer electrons in a wide variety of metabolic reactions.</text>
</comment>
<name>A0A9D1IWU4_9FIRM</name>
<dbReference type="EMBL" id="DVHE01000046">
    <property type="protein sequence ID" value="HIR50752.1"/>
    <property type="molecule type" value="Genomic_DNA"/>
</dbReference>
<gene>
    <name evidence="9" type="ORF">IAA53_05635</name>
</gene>
<dbReference type="GO" id="GO:0051539">
    <property type="term" value="F:4 iron, 4 sulfur cluster binding"/>
    <property type="evidence" value="ECO:0007669"/>
    <property type="project" value="UniProtKB-KW"/>
</dbReference>
<dbReference type="InterPro" id="IPR017896">
    <property type="entry name" value="4Fe4S_Fe-S-bd"/>
</dbReference>
<dbReference type="SUPFAM" id="SSF52218">
    <property type="entry name" value="Flavoproteins"/>
    <property type="match status" value="1"/>
</dbReference>
<dbReference type="Pfam" id="PF12838">
    <property type="entry name" value="Fer4_7"/>
    <property type="match status" value="1"/>
</dbReference>
<dbReference type="Proteomes" id="UP000824239">
    <property type="component" value="Unassembled WGS sequence"/>
</dbReference>
<evidence type="ECO:0000313" key="10">
    <source>
        <dbReference type="Proteomes" id="UP000824239"/>
    </source>
</evidence>
<dbReference type="InterPro" id="IPR050157">
    <property type="entry name" value="PSI_iron-sulfur_center"/>
</dbReference>
<evidence type="ECO:0000259" key="8">
    <source>
        <dbReference type="PROSITE" id="PS51379"/>
    </source>
</evidence>
<comment type="cofactor">
    <cofactor evidence="1">
        <name>[4Fe-4S] cluster</name>
        <dbReference type="ChEBI" id="CHEBI:49883"/>
    </cofactor>
</comment>
<evidence type="ECO:0000256" key="2">
    <source>
        <dbReference type="ARBA" id="ARBA00003532"/>
    </source>
</evidence>
<dbReference type="PANTHER" id="PTHR24960">
    <property type="entry name" value="PHOTOSYSTEM I IRON-SULFUR CENTER-RELATED"/>
    <property type="match status" value="1"/>
</dbReference>
<dbReference type="GO" id="GO:0046872">
    <property type="term" value="F:metal ion binding"/>
    <property type="evidence" value="ECO:0007669"/>
    <property type="project" value="UniProtKB-KW"/>
</dbReference>
<accession>A0A9D1IWU4</accession>
<proteinExistence type="predicted"/>
<evidence type="ECO:0000256" key="3">
    <source>
        <dbReference type="ARBA" id="ARBA00013529"/>
    </source>
</evidence>
<evidence type="ECO:0000256" key="4">
    <source>
        <dbReference type="ARBA" id="ARBA00022485"/>
    </source>
</evidence>
<dbReference type="SUPFAM" id="SSF54862">
    <property type="entry name" value="4Fe-4S ferredoxins"/>
    <property type="match status" value="1"/>
</dbReference>
<keyword evidence="7" id="KW-0411">Iron-sulfur</keyword>
<feature type="domain" description="4Fe-4S ferredoxin-type" evidence="8">
    <location>
        <begin position="205"/>
        <end position="234"/>
    </location>
</feature>
<dbReference type="AlphaFoldDB" id="A0A9D1IWU4"/>
<protein>
    <recommendedName>
        <fullName evidence="3">Ferredoxin</fullName>
    </recommendedName>
</protein>
<evidence type="ECO:0000256" key="5">
    <source>
        <dbReference type="ARBA" id="ARBA00022723"/>
    </source>
</evidence>
<sequence>MEVLAVKHTLFIFSPTGGTARVAQALTEPLGGVRETVDLCDRRIDFDAVALSPADVAWIAVPSFAGRVPVTAMERLSRIRGGGARAVLVCVYGNRAYDDTLLELADGAKAAGFRVAAAVAAVARHSILGQFGAGRPDQQDWDELGAFGEKIEAALAAASQEPTLPGSRPYRAGGRGGMVPLPTEQCNRCGVCAGGCPVGAISASDPARVDSETCIGCMRCVALCPQKARVVAPEQLAGLAAKLEKACAGRRENELFL</sequence>
<evidence type="ECO:0000256" key="1">
    <source>
        <dbReference type="ARBA" id="ARBA00001966"/>
    </source>
</evidence>
<keyword evidence="6" id="KW-0408">Iron</keyword>